<protein>
    <recommendedName>
        <fullName evidence="6">HORMA domain-containing protein</fullName>
    </recommendedName>
</protein>
<dbReference type="EMBL" id="CAJOBB010000512">
    <property type="protein sequence ID" value="CAF3695956.1"/>
    <property type="molecule type" value="Genomic_DNA"/>
</dbReference>
<organism evidence="7 9">
    <name type="scientific">Adineta steineri</name>
    <dbReference type="NCBI Taxonomy" id="433720"/>
    <lineage>
        <taxon>Eukaryota</taxon>
        <taxon>Metazoa</taxon>
        <taxon>Spiralia</taxon>
        <taxon>Gnathifera</taxon>
        <taxon>Rotifera</taxon>
        <taxon>Eurotatoria</taxon>
        <taxon>Bdelloidea</taxon>
        <taxon>Adinetida</taxon>
        <taxon>Adinetidae</taxon>
        <taxon>Adineta</taxon>
    </lineage>
</organism>
<dbReference type="Proteomes" id="UP000663860">
    <property type="component" value="Unassembled WGS sequence"/>
</dbReference>
<evidence type="ECO:0000256" key="4">
    <source>
        <dbReference type="ARBA" id="ARBA00023242"/>
    </source>
</evidence>
<evidence type="ECO:0000259" key="6">
    <source>
        <dbReference type="PROSITE" id="PS50815"/>
    </source>
</evidence>
<comment type="subcellular location">
    <subcellularLocation>
        <location evidence="2">Chromosome</location>
    </subcellularLocation>
    <subcellularLocation>
        <location evidence="1">Nucleus</location>
    </subcellularLocation>
</comment>
<evidence type="ECO:0000313" key="8">
    <source>
        <dbReference type="EMBL" id="CAF3695956.1"/>
    </source>
</evidence>
<feature type="domain" description="HORMA" evidence="6">
    <location>
        <begin position="23"/>
        <end position="234"/>
    </location>
</feature>
<gene>
    <name evidence="7" type="ORF">IZO911_LOCUS3418</name>
    <name evidence="8" type="ORF">KXQ929_LOCUS10694</name>
</gene>
<dbReference type="GO" id="GO:0005694">
    <property type="term" value="C:chromosome"/>
    <property type="evidence" value="ECO:0007669"/>
    <property type="project" value="UniProtKB-SubCell"/>
</dbReference>
<evidence type="ECO:0000256" key="1">
    <source>
        <dbReference type="ARBA" id="ARBA00004123"/>
    </source>
</evidence>
<dbReference type="Pfam" id="PF02301">
    <property type="entry name" value="HORMA"/>
    <property type="match status" value="1"/>
</dbReference>
<dbReference type="PANTHER" id="PTHR48225">
    <property type="entry name" value="HORMA DOMAIN-CONTAINING PROTEIN 1"/>
    <property type="match status" value="1"/>
</dbReference>
<evidence type="ECO:0000313" key="9">
    <source>
        <dbReference type="Proteomes" id="UP000663860"/>
    </source>
</evidence>
<dbReference type="InterPro" id="IPR036570">
    <property type="entry name" value="HORMA_dom_sf"/>
</dbReference>
<dbReference type="Proteomes" id="UP000663868">
    <property type="component" value="Unassembled WGS sequence"/>
</dbReference>
<comment type="caution">
    <text evidence="7">The sequence shown here is derived from an EMBL/GenBank/DDBJ whole genome shotgun (WGS) entry which is preliminary data.</text>
</comment>
<proteinExistence type="predicted"/>
<dbReference type="PANTHER" id="PTHR48225:SF7">
    <property type="entry name" value="MEIOSIS-SPECIFIC PROTEIN HOP1"/>
    <property type="match status" value="1"/>
</dbReference>
<keyword evidence="4" id="KW-0539">Nucleus</keyword>
<dbReference type="GO" id="GO:0051321">
    <property type="term" value="P:meiotic cell cycle"/>
    <property type="evidence" value="ECO:0007669"/>
    <property type="project" value="UniProtKB-KW"/>
</dbReference>
<dbReference type="InterPro" id="IPR003511">
    <property type="entry name" value="HORMA_dom"/>
</dbReference>
<dbReference type="InterPro" id="IPR051294">
    <property type="entry name" value="HORMA_MeioticProgression"/>
</dbReference>
<accession>A0A813NJM9</accession>
<evidence type="ECO:0000313" key="7">
    <source>
        <dbReference type="EMBL" id="CAF0739154.1"/>
    </source>
</evidence>
<name>A0A813NJM9_9BILA</name>
<sequence>MSSLNLDSREWNKLFPSDINTESDSILFIHRLFTVTLSVLTAKRHIFSNDHFSSKKLGSLFVPLFTRPTSLIEQKRFNSTVFSWIQGVSQAISQSYLKLATFFVVSKKDDTVLEMYEYYFAYNNTGSDTHNESFLSTTSTDDIQQQVFKAIEQINQFIDERLEPIINRSDYRFCLKIQYNTSITPNDYQPTGFIDSCEIISPINWKKILTTKIQSSRKILAQIKTTHHKMLLVFRTPTLNSTFRK</sequence>
<dbReference type="Gene3D" id="3.30.900.10">
    <property type="entry name" value="HORMA domain"/>
    <property type="match status" value="1"/>
</dbReference>
<evidence type="ECO:0000256" key="5">
    <source>
        <dbReference type="ARBA" id="ARBA00023254"/>
    </source>
</evidence>
<dbReference type="EMBL" id="CAJNOE010000018">
    <property type="protein sequence ID" value="CAF0739154.1"/>
    <property type="molecule type" value="Genomic_DNA"/>
</dbReference>
<keyword evidence="3" id="KW-0158">Chromosome</keyword>
<dbReference type="AlphaFoldDB" id="A0A813NJM9"/>
<evidence type="ECO:0000256" key="3">
    <source>
        <dbReference type="ARBA" id="ARBA00022454"/>
    </source>
</evidence>
<reference evidence="7" key="1">
    <citation type="submission" date="2021-02" db="EMBL/GenBank/DDBJ databases">
        <authorList>
            <person name="Nowell W R."/>
        </authorList>
    </citation>
    <scope>NUCLEOTIDE SEQUENCE</scope>
</reference>
<keyword evidence="5" id="KW-0469">Meiosis</keyword>
<evidence type="ECO:0000256" key="2">
    <source>
        <dbReference type="ARBA" id="ARBA00004286"/>
    </source>
</evidence>
<dbReference type="SUPFAM" id="SSF56019">
    <property type="entry name" value="The spindle assembly checkpoint protein mad2"/>
    <property type="match status" value="1"/>
</dbReference>
<dbReference type="GO" id="GO:0005634">
    <property type="term" value="C:nucleus"/>
    <property type="evidence" value="ECO:0007669"/>
    <property type="project" value="UniProtKB-SubCell"/>
</dbReference>
<dbReference type="PROSITE" id="PS50815">
    <property type="entry name" value="HORMA"/>
    <property type="match status" value="1"/>
</dbReference>